<gene>
    <name evidence="3" type="primary">108049806</name>
</gene>
<feature type="chain" id="PRO_5045511696" description="Neurogenic protein mastermind" evidence="2">
    <location>
        <begin position="23"/>
        <end position="368"/>
    </location>
</feature>
<name>A0ABM5HX11_DRORH</name>
<reference evidence="3" key="2">
    <citation type="submission" date="2025-05" db="UniProtKB">
        <authorList>
            <consortium name="EnsemblMetazoa"/>
        </authorList>
    </citation>
    <scope>IDENTIFICATION</scope>
</reference>
<keyword evidence="2" id="KW-0732">Signal</keyword>
<evidence type="ECO:0008006" key="5">
    <source>
        <dbReference type="Google" id="ProtNLM"/>
    </source>
</evidence>
<feature type="compositionally biased region" description="Gly residues" evidence="1">
    <location>
        <begin position="259"/>
        <end position="271"/>
    </location>
</feature>
<evidence type="ECO:0000313" key="3">
    <source>
        <dbReference type="EnsemblMetazoa" id="XP_016986618.2"/>
    </source>
</evidence>
<reference evidence="4" key="1">
    <citation type="journal article" date="2021" name="Elife">
        <title>Highly contiguous assemblies of 101 drosophilid genomes.</title>
        <authorList>
            <person name="Kim B.Y."/>
            <person name="Wang J.R."/>
            <person name="Miller D.E."/>
            <person name="Barmina O."/>
            <person name="Delaney E."/>
            <person name="Thompson A."/>
            <person name="Comeault A.A."/>
            <person name="Peede D."/>
            <person name="D'Agostino E.R."/>
            <person name="Pelaez J."/>
            <person name="Aguilar J.M."/>
            <person name="Haji D."/>
            <person name="Matsunaga T."/>
            <person name="Armstrong E.E."/>
            <person name="Zych M."/>
            <person name="Ogawa Y."/>
            <person name="Stamenkovic-Radak M."/>
            <person name="Jelic M."/>
            <person name="Veselinovic M.S."/>
            <person name="Tanaskovic M."/>
            <person name="Eric P."/>
            <person name="Gao J.J."/>
            <person name="Katoh T.K."/>
            <person name="Toda M.J."/>
            <person name="Watabe H."/>
            <person name="Watada M."/>
            <person name="Davis J.S."/>
            <person name="Moyle L.C."/>
            <person name="Manoli G."/>
            <person name="Bertolini E."/>
            <person name="Kostal V."/>
            <person name="Hawley R.S."/>
            <person name="Takahashi A."/>
            <person name="Jones C.D."/>
            <person name="Price D.K."/>
            <person name="Whiteman N."/>
            <person name="Kopp A."/>
            <person name="Matute D.R."/>
            <person name="Petrov D.A."/>
        </authorList>
    </citation>
    <scope>NUCLEOTIDE SEQUENCE [LARGE SCALE GENOMIC DNA]</scope>
</reference>
<evidence type="ECO:0000256" key="1">
    <source>
        <dbReference type="SAM" id="MobiDB-lite"/>
    </source>
</evidence>
<organism evidence="3 4">
    <name type="scientific">Drosophila rhopaloa</name>
    <name type="common">Fruit fly</name>
    <dbReference type="NCBI Taxonomy" id="1041015"/>
    <lineage>
        <taxon>Eukaryota</taxon>
        <taxon>Metazoa</taxon>
        <taxon>Ecdysozoa</taxon>
        <taxon>Arthropoda</taxon>
        <taxon>Hexapoda</taxon>
        <taxon>Insecta</taxon>
        <taxon>Pterygota</taxon>
        <taxon>Neoptera</taxon>
        <taxon>Endopterygota</taxon>
        <taxon>Diptera</taxon>
        <taxon>Brachycera</taxon>
        <taxon>Muscomorpha</taxon>
        <taxon>Ephydroidea</taxon>
        <taxon>Drosophilidae</taxon>
        <taxon>Drosophila</taxon>
        <taxon>Sophophora</taxon>
    </lineage>
</organism>
<accession>A0ABM5HX11</accession>
<evidence type="ECO:0000313" key="4">
    <source>
        <dbReference type="Proteomes" id="UP001652680"/>
    </source>
</evidence>
<feature type="region of interest" description="Disordered" evidence="1">
    <location>
        <begin position="253"/>
        <end position="277"/>
    </location>
</feature>
<evidence type="ECO:0000256" key="2">
    <source>
        <dbReference type="SAM" id="SignalP"/>
    </source>
</evidence>
<dbReference type="EnsemblMetazoa" id="XM_017131129.2">
    <property type="protein sequence ID" value="XP_016986618.2"/>
    <property type="gene ID" value="LOC108049806"/>
</dbReference>
<keyword evidence="4" id="KW-1185">Reference proteome</keyword>
<dbReference type="Proteomes" id="UP001652680">
    <property type="component" value="Unassembled WGS sequence"/>
</dbReference>
<feature type="region of interest" description="Disordered" evidence="1">
    <location>
        <begin position="210"/>
        <end position="233"/>
    </location>
</feature>
<feature type="signal peptide" evidence="2">
    <location>
        <begin position="1"/>
        <end position="22"/>
    </location>
</feature>
<proteinExistence type="predicted"/>
<protein>
    <recommendedName>
        <fullName evidence="5">Neurogenic protein mastermind</fullName>
    </recommendedName>
</protein>
<sequence>MFAVALTVAALVLAGQQEVCRAQVSIHTDANTNSYSLKTPGLQQTFTRYYGGAAKTTQPQNQQVEQEQEQVQEQLQNPAHFGVFSPSGQQYPAAYAQPGLRGGGKLKATPVSLLQQQQQQLLAQQQQQLLAATTPQGAVAGAGPGSGSGSGSGVGVGGVGGVGNIPSYADQMHAAFLDYQRQRAEFEQQQQQLLQKLYHHYPDVSASLAPGQIQSQSQPHAPPSDEGAAGVLGGVGVAPQTAAGRFVYRRPQFSSNGLQPGGPGFSGGSGGSPPALAVPQRTVAGGGAGDFYSTQQHMGFMQQQQQDILRDQQQSVAQQFATSQLAPTTRQSYGMAVPMSSVLGSPSYQQSPDVSHVSFSSGNLNYSF</sequence>